<dbReference type="Gene3D" id="3.30.70.270">
    <property type="match status" value="1"/>
</dbReference>
<feature type="transmembrane region" description="Helical" evidence="1">
    <location>
        <begin position="7"/>
        <end position="27"/>
    </location>
</feature>
<evidence type="ECO:0000259" key="3">
    <source>
        <dbReference type="PROSITE" id="PS50887"/>
    </source>
</evidence>
<gene>
    <name evidence="4" type="ORF">SAMN05216565_104223</name>
</gene>
<dbReference type="PROSITE" id="PS50113">
    <property type="entry name" value="PAC"/>
    <property type="match status" value="1"/>
</dbReference>
<dbReference type="PROSITE" id="PS50887">
    <property type="entry name" value="GGDEF"/>
    <property type="match status" value="1"/>
</dbReference>
<evidence type="ECO:0000256" key="1">
    <source>
        <dbReference type="SAM" id="Phobius"/>
    </source>
</evidence>
<dbReference type="InterPro" id="IPR000700">
    <property type="entry name" value="PAS-assoc_C"/>
</dbReference>
<dbReference type="InterPro" id="IPR052163">
    <property type="entry name" value="DGC-Regulatory_Protein"/>
</dbReference>
<dbReference type="NCBIfam" id="TIGR00229">
    <property type="entry name" value="sensory_box"/>
    <property type="match status" value="1"/>
</dbReference>
<dbReference type="CDD" id="cd01949">
    <property type="entry name" value="GGDEF"/>
    <property type="match status" value="1"/>
</dbReference>
<name>A0A1H0U8D8_9BACI</name>
<dbReference type="STRING" id="930152.SAMN05216565_104223"/>
<feature type="transmembrane region" description="Helical" evidence="1">
    <location>
        <begin position="33"/>
        <end position="50"/>
    </location>
</feature>
<dbReference type="InterPro" id="IPR035965">
    <property type="entry name" value="PAS-like_dom_sf"/>
</dbReference>
<evidence type="ECO:0000259" key="2">
    <source>
        <dbReference type="PROSITE" id="PS50113"/>
    </source>
</evidence>
<keyword evidence="1" id="KW-1133">Transmembrane helix</keyword>
<dbReference type="FunFam" id="3.30.70.270:FF:000001">
    <property type="entry name" value="Diguanylate cyclase domain protein"/>
    <property type="match status" value="1"/>
</dbReference>
<dbReference type="Pfam" id="PF00990">
    <property type="entry name" value="GGDEF"/>
    <property type="match status" value="1"/>
</dbReference>
<feature type="domain" description="PAC" evidence="2">
    <location>
        <begin position="155"/>
        <end position="207"/>
    </location>
</feature>
<organism evidence="4 5">
    <name type="scientific">Litchfieldia salsa</name>
    <dbReference type="NCBI Taxonomy" id="930152"/>
    <lineage>
        <taxon>Bacteria</taxon>
        <taxon>Bacillati</taxon>
        <taxon>Bacillota</taxon>
        <taxon>Bacilli</taxon>
        <taxon>Bacillales</taxon>
        <taxon>Bacillaceae</taxon>
        <taxon>Litchfieldia</taxon>
    </lineage>
</organism>
<keyword evidence="5" id="KW-1185">Reference proteome</keyword>
<dbReference type="RefSeq" id="WP_175490263.1">
    <property type="nucleotide sequence ID" value="NZ_FNJU01000004.1"/>
</dbReference>
<dbReference type="PANTHER" id="PTHR46663">
    <property type="entry name" value="DIGUANYLATE CYCLASE DGCT-RELATED"/>
    <property type="match status" value="1"/>
</dbReference>
<keyword evidence="1" id="KW-0812">Transmembrane</keyword>
<feature type="domain" description="GGDEF" evidence="3">
    <location>
        <begin position="239"/>
        <end position="371"/>
    </location>
</feature>
<dbReference type="SUPFAM" id="SSF55073">
    <property type="entry name" value="Nucleotide cyclase"/>
    <property type="match status" value="1"/>
</dbReference>
<protein>
    <submittedName>
        <fullName evidence="4">PAS domain S-box-containing protein/diguanylate cyclase (GGDEF) domain-containing protein</fullName>
    </submittedName>
</protein>
<dbReference type="SMART" id="SM00267">
    <property type="entry name" value="GGDEF"/>
    <property type="match status" value="1"/>
</dbReference>
<dbReference type="InterPro" id="IPR000160">
    <property type="entry name" value="GGDEF_dom"/>
</dbReference>
<dbReference type="InterPro" id="IPR000014">
    <property type="entry name" value="PAS"/>
</dbReference>
<dbReference type="SUPFAM" id="SSF55785">
    <property type="entry name" value="PYP-like sensor domain (PAS domain)"/>
    <property type="match status" value="1"/>
</dbReference>
<accession>A0A1H0U8D8</accession>
<evidence type="ECO:0000313" key="4">
    <source>
        <dbReference type="EMBL" id="SDP62421.1"/>
    </source>
</evidence>
<dbReference type="NCBIfam" id="TIGR00254">
    <property type="entry name" value="GGDEF"/>
    <property type="match status" value="1"/>
</dbReference>
<dbReference type="Proteomes" id="UP000199159">
    <property type="component" value="Unassembled WGS sequence"/>
</dbReference>
<dbReference type="EMBL" id="FNJU01000004">
    <property type="protein sequence ID" value="SDP62421.1"/>
    <property type="molecule type" value="Genomic_DNA"/>
</dbReference>
<evidence type="ECO:0000313" key="5">
    <source>
        <dbReference type="Proteomes" id="UP000199159"/>
    </source>
</evidence>
<dbReference type="PANTHER" id="PTHR46663:SF2">
    <property type="entry name" value="GGDEF DOMAIN-CONTAINING PROTEIN"/>
    <property type="match status" value="1"/>
</dbReference>
<dbReference type="AlphaFoldDB" id="A0A1H0U8D8"/>
<dbReference type="Gene3D" id="3.30.450.20">
    <property type="entry name" value="PAS domain"/>
    <property type="match status" value="1"/>
</dbReference>
<proteinExistence type="predicted"/>
<reference evidence="5" key="1">
    <citation type="submission" date="2016-10" db="EMBL/GenBank/DDBJ databases">
        <authorList>
            <person name="Varghese N."/>
            <person name="Submissions S."/>
        </authorList>
    </citation>
    <scope>NUCLEOTIDE SEQUENCE [LARGE SCALE GENOMIC DNA]</scope>
    <source>
        <strain evidence="5">IBRC-M10078</strain>
    </source>
</reference>
<keyword evidence="1" id="KW-0472">Membrane</keyword>
<dbReference type="InterPro" id="IPR029787">
    <property type="entry name" value="Nucleotide_cyclase"/>
</dbReference>
<sequence length="393" mass="45838">MSIKCKAWVYSIGLVFVLELLIFLYLTYFQIDVLLYLLPVMLLLPIMLVYKNAKSLINKYEVLKISSTDLAYQVTDLEEKNTTLQFRENVFSELIQGMDTLVFLYNISENSWTFFNKFHEYKTSQGIRMIEDLLHPADRRHFQHKKEEWLTGTATKVEFRVVLEDGQIRWKELRTNSKVTSTGTTETVLGLVIDITEMKQKEETLKQMAYYDSLTDLPNRTMLKTHLRKVLSRAERKEHDFVVMFIDLDGFKEVNDNLGHDLGDALLKQVANRLKESVREEDLISRIGGDEFILVFEETSQEEVSLIANRIVQSVSCPYLILDQHIEVTPSVGISIYPKDALDIESLMRMADKAMYFAKFKGKGNYQFYETSLEDFIPNESLVDKFLKWFKAK</sequence>
<dbReference type="InterPro" id="IPR043128">
    <property type="entry name" value="Rev_trsase/Diguanyl_cyclase"/>
</dbReference>